<name>A0A9W7L322_9STRA</name>
<feature type="compositionally biased region" description="Polar residues" evidence="1">
    <location>
        <begin position="123"/>
        <end position="136"/>
    </location>
</feature>
<accession>A0A9W7L322</accession>
<evidence type="ECO:0000313" key="3">
    <source>
        <dbReference type="Proteomes" id="UP001165082"/>
    </source>
</evidence>
<feature type="compositionally biased region" description="Low complexity" evidence="1">
    <location>
        <begin position="286"/>
        <end position="295"/>
    </location>
</feature>
<protein>
    <submittedName>
        <fullName evidence="2">Uncharacterized protein</fullName>
    </submittedName>
</protein>
<gene>
    <name evidence="2" type="ORF">TrRE_jg350</name>
</gene>
<organism evidence="2 3">
    <name type="scientific">Triparma retinervis</name>
    <dbReference type="NCBI Taxonomy" id="2557542"/>
    <lineage>
        <taxon>Eukaryota</taxon>
        <taxon>Sar</taxon>
        <taxon>Stramenopiles</taxon>
        <taxon>Ochrophyta</taxon>
        <taxon>Bolidophyceae</taxon>
        <taxon>Parmales</taxon>
        <taxon>Triparmaceae</taxon>
        <taxon>Triparma</taxon>
    </lineage>
</organism>
<evidence type="ECO:0000256" key="1">
    <source>
        <dbReference type="SAM" id="MobiDB-lite"/>
    </source>
</evidence>
<feature type="region of interest" description="Disordered" evidence="1">
    <location>
        <begin position="1"/>
        <end position="40"/>
    </location>
</feature>
<feature type="region of interest" description="Disordered" evidence="1">
    <location>
        <begin position="55"/>
        <end position="189"/>
    </location>
</feature>
<dbReference type="Proteomes" id="UP001165082">
    <property type="component" value="Unassembled WGS sequence"/>
</dbReference>
<evidence type="ECO:0000313" key="2">
    <source>
        <dbReference type="EMBL" id="GMI27262.1"/>
    </source>
</evidence>
<reference evidence="2" key="1">
    <citation type="submission" date="2022-07" db="EMBL/GenBank/DDBJ databases">
        <title>Genome analysis of Parmales, a sister group of diatoms, reveals the evolutionary specialization of diatoms from phago-mixotrophs to photoautotrophs.</title>
        <authorList>
            <person name="Ban H."/>
            <person name="Sato S."/>
            <person name="Yoshikawa S."/>
            <person name="Kazumasa Y."/>
            <person name="Nakamura Y."/>
            <person name="Ichinomiya M."/>
            <person name="Saitoh K."/>
            <person name="Sato N."/>
            <person name="Blanc-Mathieu R."/>
            <person name="Endo H."/>
            <person name="Kuwata A."/>
            <person name="Ogata H."/>
        </authorList>
    </citation>
    <scope>NUCLEOTIDE SEQUENCE</scope>
</reference>
<proteinExistence type="predicted"/>
<feature type="non-terminal residue" evidence="2">
    <location>
        <position position="1"/>
    </location>
</feature>
<sequence length="418" mass="45448">MMMMKPLKRRSSDSNNKPTVKAKAPNQPSPSSKTSEASELEMLRAKVAMLESQLKENSNVAQVTALPDGGSDSSSEDEPEIKSANNFVSKGNFKKHQTQTESSKPHHQNLPLSPSPPGVLRPSTYSNRASPASSDASGKPLKTIRRASFGKDSSAASSSKPSRSASPEDLLDKHFPAPTLGAPKGGELGFVDMGRVPEVEKTVVLENKYGSSTLTTMTPSSSNASLHRAVPEVGRVLPAGYKKGHPGEDDDELMAGRRRFESQESYTTMESFDSDSGAMEDEDAYSQPQQQLSPLPKTPAGVTRLKQPSYPSVDLSTTDIFSPNNISQGACLEKFGYAPGEIISKLVLEKIINENEDRLIRYLLARDDRVLLSHLITFETNGITKDTISGFRSWLAQHIGEFRSSPVHKQKRAQAGVF</sequence>
<feature type="compositionally biased region" description="Low complexity" evidence="1">
    <location>
        <begin position="150"/>
        <end position="165"/>
    </location>
</feature>
<feature type="region of interest" description="Disordered" evidence="1">
    <location>
        <begin position="261"/>
        <end position="302"/>
    </location>
</feature>
<dbReference type="EMBL" id="BRXZ01008503">
    <property type="protein sequence ID" value="GMI27262.1"/>
    <property type="molecule type" value="Genomic_DNA"/>
</dbReference>
<dbReference type="AlphaFoldDB" id="A0A9W7L322"/>
<comment type="caution">
    <text evidence="2">The sequence shown here is derived from an EMBL/GenBank/DDBJ whole genome shotgun (WGS) entry which is preliminary data.</text>
</comment>
<keyword evidence="3" id="KW-1185">Reference proteome</keyword>